<keyword evidence="7" id="KW-0456">Lyase</keyword>
<comment type="similarity">
    <text evidence="1 8">Belongs to the SOS response-associated peptidase family.</text>
</comment>
<evidence type="ECO:0000256" key="7">
    <source>
        <dbReference type="ARBA" id="ARBA00023239"/>
    </source>
</evidence>
<dbReference type="GO" id="GO:0006508">
    <property type="term" value="P:proteolysis"/>
    <property type="evidence" value="ECO:0007669"/>
    <property type="project" value="UniProtKB-KW"/>
</dbReference>
<keyword evidence="6" id="KW-0238">DNA-binding</keyword>
<comment type="caution">
    <text evidence="9">The sequence shown here is derived from an EMBL/GenBank/DDBJ whole genome shotgun (WGS) entry which is preliminary data.</text>
</comment>
<evidence type="ECO:0000256" key="3">
    <source>
        <dbReference type="ARBA" id="ARBA00022763"/>
    </source>
</evidence>
<dbReference type="EC" id="3.4.-.-" evidence="8"/>
<dbReference type="InterPro" id="IPR003738">
    <property type="entry name" value="SRAP"/>
</dbReference>
<keyword evidence="5" id="KW-0190">Covalent protein-DNA linkage</keyword>
<evidence type="ECO:0000256" key="4">
    <source>
        <dbReference type="ARBA" id="ARBA00022801"/>
    </source>
</evidence>
<keyword evidence="4 8" id="KW-0378">Hydrolase</keyword>
<keyword evidence="10" id="KW-1185">Reference proteome</keyword>
<evidence type="ECO:0000256" key="6">
    <source>
        <dbReference type="ARBA" id="ARBA00023125"/>
    </source>
</evidence>
<keyword evidence="2 8" id="KW-0645">Protease</keyword>
<dbReference type="Proteomes" id="UP000662572">
    <property type="component" value="Unassembled WGS sequence"/>
</dbReference>
<evidence type="ECO:0000313" key="10">
    <source>
        <dbReference type="Proteomes" id="UP000662572"/>
    </source>
</evidence>
<evidence type="ECO:0000256" key="2">
    <source>
        <dbReference type="ARBA" id="ARBA00022670"/>
    </source>
</evidence>
<organism evidence="9 10">
    <name type="scientific">Asticcacaulis endophyticus</name>
    <dbReference type="NCBI Taxonomy" id="1395890"/>
    <lineage>
        <taxon>Bacteria</taxon>
        <taxon>Pseudomonadati</taxon>
        <taxon>Pseudomonadota</taxon>
        <taxon>Alphaproteobacteria</taxon>
        <taxon>Caulobacterales</taxon>
        <taxon>Caulobacteraceae</taxon>
        <taxon>Asticcacaulis</taxon>
    </lineage>
</organism>
<dbReference type="GO" id="GO:0003697">
    <property type="term" value="F:single-stranded DNA binding"/>
    <property type="evidence" value="ECO:0007669"/>
    <property type="project" value="InterPro"/>
</dbReference>
<evidence type="ECO:0000313" key="9">
    <source>
        <dbReference type="EMBL" id="GGZ31937.1"/>
    </source>
</evidence>
<dbReference type="Pfam" id="PF02586">
    <property type="entry name" value="SRAP"/>
    <property type="match status" value="1"/>
</dbReference>
<evidence type="ECO:0000256" key="1">
    <source>
        <dbReference type="ARBA" id="ARBA00008136"/>
    </source>
</evidence>
<reference evidence="9" key="1">
    <citation type="journal article" date="2014" name="Int. J. Syst. Evol. Microbiol.">
        <title>Complete genome sequence of Corynebacterium casei LMG S-19264T (=DSM 44701T), isolated from a smear-ripened cheese.</title>
        <authorList>
            <consortium name="US DOE Joint Genome Institute (JGI-PGF)"/>
            <person name="Walter F."/>
            <person name="Albersmeier A."/>
            <person name="Kalinowski J."/>
            <person name="Ruckert C."/>
        </authorList>
    </citation>
    <scope>NUCLEOTIDE SEQUENCE</scope>
    <source>
        <strain evidence="9">KCTC 32296</strain>
    </source>
</reference>
<proteinExistence type="inferred from homology"/>
<dbReference type="AlphaFoldDB" id="A0A918Q346"/>
<dbReference type="SUPFAM" id="SSF143081">
    <property type="entry name" value="BB1717-like"/>
    <property type="match status" value="1"/>
</dbReference>
<evidence type="ECO:0000256" key="5">
    <source>
        <dbReference type="ARBA" id="ARBA00023124"/>
    </source>
</evidence>
<dbReference type="PANTHER" id="PTHR13604:SF0">
    <property type="entry name" value="ABASIC SITE PROCESSING PROTEIN HMCES"/>
    <property type="match status" value="1"/>
</dbReference>
<keyword evidence="3" id="KW-0227">DNA damage</keyword>
<gene>
    <name evidence="9" type="ORF">GCM10011273_17440</name>
</gene>
<reference evidence="9" key="2">
    <citation type="submission" date="2020-09" db="EMBL/GenBank/DDBJ databases">
        <authorList>
            <person name="Sun Q."/>
            <person name="Kim S."/>
        </authorList>
    </citation>
    <scope>NUCLEOTIDE SEQUENCE</scope>
    <source>
        <strain evidence="9">KCTC 32296</strain>
    </source>
</reference>
<dbReference type="GO" id="GO:0008233">
    <property type="term" value="F:peptidase activity"/>
    <property type="evidence" value="ECO:0007669"/>
    <property type="project" value="UniProtKB-KW"/>
</dbReference>
<evidence type="ECO:0000256" key="8">
    <source>
        <dbReference type="RuleBase" id="RU364100"/>
    </source>
</evidence>
<name>A0A918Q346_9CAUL</name>
<sequence>MCGRFAPKNPISWQELQDILAIADGPNPALLDKVEIRPTNHYPFIAVGKDGMTKIVDGRWSLVPNWWDKPLADFKLSTFNAKVETASTAASFRGAFAKRHCLIPVDYFWEWWGPHPTDPKKKQRQEIHRADNHMMAFAGIWDIAKPTDQAEPIISFTMLTRAAGDDLSPYHTREPITLLPDEWRDWLDLKPVESVNLSAPSGTFRFNPSPL</sequence>
<protein>
    <recommendedName>
        <fullName evidence="8">Abasic site processing protein</fullName>
        <ecNumber evidence="8">3.4.-.-</ecNumber>
    </recommendedName>
</protein>
<dbReference type="InterPro" id="IPR036590">
    <property type="entry name" value="SRAP-like"/>
</dbReference>
<dbReference type="GO" id="GO:0016829">
    <property type="term" value="F:lyase activity"/>
    <property type="evidence" value="ECO:0007669"/>
    <property type="project" value="UniProtKB-KW"/>
</dbReference>
<dbReference type="EMBL" id="BMZB01000002">
    <property type="protein sequence ID" value="GGZ31937.1"/>
    <property type="molecule type" value="Genomic_DNA"/>
</dbReference>
<accession>A0A918Q346</accession>
<dbReference type="RefSeq" id="WP_189486088.1">
    <property type="nucleotide sequence ID" value="NZ_BMZB01000002.1"/>
</dbReference>
<dbReference type="Gene3D" id="3.90.1680.10">
    <property type="entry name" value="SOS response associated peptidase-like"/>
    <property type="match status" value="1"/>
</dbReference>
<dbReference type="PANTHER" id="PTHR13604">
    <property type="entry name" value="DC12-RELATED"/>
    <property type="match status" value="1"/>
</dbReference>
<dbReference type="GO" id="GO:0106300">
    <property type="term" value="P:protein-DNA covalent cross-linking repair"/>
    <property type="evidence" value="ECO:0007669"/>
    <property type="project" value="InterPro"/>
</dbReference>